<evidence type="ECO:0000313" key="2">
    <source>
        <dbReference type="EMBL" id="RKU48350.1"/>
    </source>
</evidence>
<dbReference type="EMBL" id="QVQW01000005">
    <property type="protein sequence ID" value="RKU48350.1"/>
    <property type="molecule type" value="Genomic_DNA"/>
</dbReference>
<feature type="region of interest" description="Disordered" evidence="1">
    <location>
        <begin position="67"/>
        <end position="87"/>
    </location>
</feature>
<dbReference type="AlphaFoldDB" id="A0A420YKF2"/>
<evidence type="ECO:0000313" key="3">
    <source>
        <dbReference type="Proteomes" id="UP000275385"/>
    </source>
</evidence>
<keyword evidence="3" id="KW-1185">Reference proteome</keyword>
<gene>
    <name evidence="2" type="ORF">DL546_008777</name>
</gene>
<protein>
    <submittedName>
        <fullName evidence="2">Uncharacterized protein</fullName>
    </submittedName>
</protein>
<sequence>MGGSVEAKRSVFSTRPDRAATILSTFTPLVAGSTRYSKSQDSIVMTISSHFSAYVVGIHATVDRTSRVPVTPSDTDKGEPQNTQANSAGLVRAFTRYPWVVHSAVTQVASSSLTRV</sequence>
<reference evidence="2 3" key="1">
    <citation type="submission" date="2018-08" db="EMBL/GenBank/DDBJ databases">
        <title>Draft genome of the lignicolous fungus Coniochaeta pulveracea.</title>
        <authorList>
            <person name="Borstlap C.J."/>
            <person name="De Witt R.N."/>
            <person name="Botha A."/>
            <person name="Volschenk H."/>
        </authorList>
    </citation>
    <scope>NUCLEOTIDE SEQUENCE [LARGE SCALE GENOMIC DNA]</scope>
    <source>
        <strain evidence="2 3">CAB683</strain>
    </source>
</reference>
<comment type="caution">
    <text evidence="2">The sequence shown here is derived from an EMBL/GenBank/DDBJ whole genome shotgun (WGS) entry which is preliminary data.</text>
</comment>
<evidence type="ECO:0000256" key="1">
    <source>
        <dbReference type="SAM" id="MobiDB-lite"/>
    </source>
</evidence>
<accession>A0A420YKF2</accession>
<proteinExistence type="predicted"/>
<organism evidence="2 3">
    <name type="scientific">Coniochaeta pulveracea</name>
    <dbReference type="NCBI Taxonomy" id="177199"/>
    <lineage>
        <taxon>Eukaryota</taxon>
        <taxon>Fungi</taxon>
        <taxon>Dikarya</taxon>
        <taxon>Ascomycota</taxon>
        <taxon>Pezizomycotina</taxon>
        <taxon>Sordariomycetes</taxon>
        <taxon>Sordariomycetidae</taxon>
        <taxon>Coniochaetales</taxon>
        <taxon>Coniochaetaceae</taxon>
        <taxon>Coniochaeta</taxon>
    </lineage>
</organism>
<dbReference type="Proteomes" id="UP000275385">
    <property type="component" value="Unassembled WGS sequence"/>
</dbReference>
<name>A0A420YKF2_9PEZI</name>